<sequence>MKNFHDLADILKRACAIEFPNQPHVDEVLASDYSEAIDTTNENPENAYLCLARHSDLLQRISTHQGFLHPLFITLLAYQMGGPINAATTAYGHDWRKSEGSTDLQAVHMEGDSGDILDDYRVTFAWERRGDTMKKLSGDHHIFLTGDTTPRQLAVVRSTAEENDNSAVTIIYDTKNVALSYECEDTSATRSSISLDFHVSRLTNDDLIIFGLPPPTEPEIEDLTLPQLLTKFPIHDYASHFHRLLFSPSSIRCIFTALDKLTVPAPTAALQPAIPSLKHRYIRWHADNLCHTPRSLITMSRKPLLDIYPTLTAFQHRLAFEMQLDMHRPLGVNFLPSMPIAAHREAARKWIRDLPGHVVFARLKPYVAGLSRNFPVTREGLLETGTLRWCAGIVERGCLEVVARGEVGIGEGTLAYAIGALARAIGDAVDGLKEADVVPEPWVDEYDLGIFRARCAYLFWCADWVAGLLEQGVGANEDGDMDMEKEKEKREMRGVSVSLLGNWMAWACVVEGLPGRPFIVQKTAV</sequence>
<reference evidence="1" key="1">
    <citation type="journal article" date="2020" name="Stud. Mycol.">
        <title>101 Dothideomycetes genomes: a test case for predicting lifestyles and emergence of pathogens.</title>
        <authorList>
            <person name="Haridas S."/>
            <person name="Albert R."/>
            <person name="Binder M."/>
            <person name="Bloem J."/>
            <person name="Labutti K."/>
            <person name="Salamov A."/>
            <person name="Andreopoulos B."/>
            <person name="Baker S."/>
            <person name="Barry K."/>
            <person name="Bills G."/>
            <person name="Bluhm B."/>
            <person name="Cannon C."/>
            <person name="Castanera R."/>
            <person name="Culley D."/>
            <person name="Daum C."/>
            <person name="Ezra D."/>
            <person name="Gonzalez J."/>
            <person name="Henrissat B."/>
            <person name="Kuo A."/>
            <person name="Liang C."/>
            <person name="Lipzen A."/>
            <person name="Lutzoni F."/>
            <person name="Magnuson J."/>
            <person name="Mondo S."/>
            <person name="Nolan M."/>
            <person name="Ohm R."/>
            <person name="Pangilinan J."/>
            <person name="Park H.-J."/>
            <person name="Ramirez L."/>
            <person name="Alfaro M."/>
            <person name="Sun H."/>
            <person name="Tritt A."/>
            <person name="Yoshinaga Y."/>
            <person name="Zwiers L.-H."/>
            <person name="Turgeon B."/>
            <person name="Goodwin S."/>
            <person name="Spatafora J."/>
            <person name="Crous P."/>
            <person name="Grigoriev I."/>
        </authorList>
    </citation>
    <scope>NUCLEOTIDE SEQUENCE</scope>
    <source>
        <strain evidence="1">CBS 109.77</strain>
    </source>
</reference>
<proteinExistence type="predicted"/>
<dbReference type="Proteomes" id="UP000799757">
    <property type="component" value="Unassembled WGS sequence"/>
</dbReference>
<evidence type="ECO:0000313" key="1">
    <source>
        <dbReference type="EMBL" id="KAF2788347.1"/>
    </source>
</evidence>
<name>A0A6A6WX97_9PLEO</name>
<keyword evidence="2" id="KW-1185">Reference proteome</keyword>
<accession>A0A6A6WX97</accession>
<gene>
    <name evidence="1" type="ORF">K505DRAFT_255757</name>
</gene>
<dbReference type="EMBL" id="MU002224">
    <property type="protein sequence ID" value="KAF2788347.1"/>
    <property type="molecule type" value="Genomic_DNA"/>
</dbReference>
<protein>
    <submittedName>
        <fullName evidence="1">Uncharacterized protein</fullName>
    </submittedName>
</protein>
<dbReference type="OrthoDB" id="3932667at2759"/>
<organism evidence="1 2">
    <name type="scientific">Melanomma pulvis-pyrius CBS 109.77</name>
    <dbReference type="NCBI Taxonomy" id="1314802"/>
    <lineage>
        <taxon>Eukaryota</taxon>
        <taxon>Fungi</taxon>
        <taxon>Dikarya</taxon>
        <taxon>Ascomycota</taxon>
        <taxon>Pezizomycotina</taxon>
        <taxon>Dothideomycetes</taxon>
        <taxon>Pleosporomycetidae</taxon>
        <taxon>Pleosporales</taxon>
        <taxon>Melanommataceae</taxon>
        <taxon>Melanomma</taxon>
    </lineage>
</organism>
<evidence type="ECO:0000313" key="2">
    <source>
        <dbReference type="Proteomes" id="UP000799757"/>
    </source>
</evidence>
<dbReference type="AlphaFoldDB" id="A0A6A6WX97"/>